<evidence type="ECO:0000313" key="2">
    <source>
        <dbReference type="EMBL" id="CAG7673134.1"/>
    </source>
</evidence>
<dbReference type="EMBL" id="CAJVCH010012563">
    <property type="protein sequence ID" value="CAG7673134.1"/>
    <property type="molecule type" value="Genomic_DNA"/>
</dbReference>
<dbReference type="Proteomes" id="UP000708208">
    <property type="component" value="Unassembled WGS sequence"/>
</dbReference>
<feature type="compositionally biased region" description="Polar residues" evidence="1">
    <location>
        <begin position="1"/>
        <end position="35"/>
    </location>
</feature>
<organism evidence="2 3">
    <name type="scientific">Allacma fusca</name>
    <dbReference type="NCBI Taxonomy" id="39272"/>
    <lineage>
        <taxon>Eukaryota</taxon>
        <taxon>Metazoa</taxon>
        <taxon>Ecdysozoa</taxon>
        <taxon>Arthropoda</taxon>
        <taxon>Hexapoda</taxon>
        <taxon>Collembola</taxon>
        <taxon>Symphypleona</taxon>
        <taxon>Sminthuridae</taxon>
        <taxon>Allacma</taxon>
    </lineage>
</organism>
<proteinExistence type="predicted"/>
<name>A0A8J2J8H1_9HEXA</name>
<feature type="region of interest" description="Disordered" evidence="1">
    <location>
        <begin position="1"/>
        <end position="48"/>
    </location>
</feature>
<protein>
    <submittedName>
        <fullName evidence="2">Uncharacterized protein</fullName>
    </submittedName>
</protein>
<reference evidence="2" key="1">
    <citation type="submission" date="2021-06" db="EMBL/GenBank/DDBJ databases">
        <authorList>
            <person name="Hodson N. C."/>
            <person name="Mongue J. A."/>
            <person name="Jaron S. K."/>
        </authorList>
    </citation>
    <scope>NUCLEOTIDE SEQUENCE</scope>
</reference>
<sequence>MEEQEQALQPTEENDSESITPSSSLNSLTVQTEITTYPRPITSGFDKP</sequence>
<comment type="caution">
    <text evidence="2">The sequence shown here is derived from an EMBL/GenBank/DDBJ whole genome shotgun (WGS) entry which is preliminary data.</text>
</comment>
<gene>
    <name evidence="2" type="ORF">AFUS01_LOCUS2196</name>
</gene>
<feature type="non-terminal residue" evidence="2">
    <location>
        <position position="48"/>
    </location>
</feature>
<evidence type="ECO:0000313" key="3">
    <source>
        <dbReference type="Proteomes" id="UP000708208"/>
    </source>
</evidence>
<dbReference type="AlphaFoldDB" id="A0A8J2J8H1"/>
<keyword evidence="3" id="KW-1185">Reference proteome</keyword>
<accession>A0A8J2J8H1</accession>
<evidence type="ECO:0000256" key="1">
    <source>
        <dbReference type="SAM" id="MobiDB-lite"/>
    </source>
</evidence>